<evidence type="ECO:0000313" key="6">
    <source>
        <dbReference type="Proteomes" id="UP000050326"/>
    </source>
</evidence>
<dbReference type="PANTHER" id="PTHR37477:SF1">
    <property type="entry name" value="COBALT-PRECORRIN-5A HYDROLASE"/>
    <property type="match status" value="1"/>
</dbReference>
<dbReference type="EMBL" id="LKET01000021">
    <property type="protein sequence ID" value="KPU45410.1"/>
    <property type="molecule type" value="Genomic_DNA"/>
</dbReference>
<keyword evidence="6" id="KW-1185">Reference proteome</keyword>
<evidence type="ECO:0000313" key="5">
    <source>
        <dbReference type="EMBL" id="KPU45410.1"/>
    </source>
</evidence>
<keyword evidence="1" id="KW-1133">Transmembrane helix</keyword>
<keyword evidence="1" id="KW-0472">Membrane</keyword>
<dbReference type="PANTHER" id="PTHR37477">
    <property type="entry name" value="COBALT-PRECORRIN-5A HYDROLASE"/>
    <property type="match status" value="1"/>
</dbReference>
<accession>A0A0P8YDU3</accession>
<keyword evidence="1" id="KW-0812">Transmembrane</keyword>
<evidence type="ECO:0000256" key="1">
    <source>
        <dbReference type="SAM" id="Phobius"/>
    </source>
</evidence>
<evidence type="ECO:0000259" key="4">
    <source>
        <dbReference type="Pfam" id="PF11761"/>
    </source>
</evidence>
<feature type="domain" description="Cobalamin biosynthesis central region" evidence="4">
    <location>
        <begin position="126"/>
        <end position="200"/>
    </location>
</feature>
<dbReference type="InterPro" id="IPR038029">
    <property type="entry name" value="GbiG_N_sf"/>
</dbReference>
<dbReference type="Proteomes" id="UP000050326">
    <property type="component" value="Unassembled WGS sequence"/>
</dbReference>
<dbReference type="SUPFAM" id="SSF159672">
    <property type="entry name" value="CbiG N-terminal domain-like"/>
    <property type="match status" value="1"/>
</dbReference>
<reference evidence="5 6" key="1">
    <citation type="submission" date="2015-09" db="EMBL/GenBank/DDBJ databases">
        <title>Genome sequence of Oxobacter pfennigii DSM 3222.</title>
        <authorList>
            <person name="Poehlein A."/>
            <person name="Bengelsdorf F.R."/>
            <person name="Schiel-Bengelsdorf B."/>
            <person name="Duerre P."/>
            <person name="Daniel R."/>
        </authorList>
    </citation>
    <scope>NUCLEOTIDE SEQUENCE [LARGE SCALE GENOMIC DNA]</scope>
    <source>
        <strain evidence="5 6">DSM 3222</strain>
    </source>
</reference>
<dbReference type="Pfam" id="PF11761">
    <property type="entry name" value="CbiG_mid"/>
    <property type="match status" value="1"/>
</dbReference>
<dbReference type="STRING" id="36849.OXPF_06430"/>
<dbReference type="InterPro" id="IPR021745">
    <property type="entry name" value="CbiG_mid"/>
</dbReference>
<gene>
    <name evidence="5" type="ORF">OXPF_06430</name>
</gene>
<dbReference type="Pfam" id="PF01890">
    <property type="entry name" value="CbiG_C"/>
    <property type="match status" value="1"/>
</dbReference>
<dbReference type="InterPro" id="IPR002750">
    <property type="entry name" value="CobE/GbiG_C"/>
</dbReference>
<dbReference type="SUPFAM" id="SSF159664">
    <property type="entry name" value="CobE/GbiG C-terminal domain-like"/>
    <property type="match status" value="1"/>
</dbReference>
<protein>
    <submittedName>
        <fullName evidence="5">Cobalamin biosynthesis protein CbiG</fullName>
    </submittedName>
</protein>
<sequence>MKIACIVYSNAGEEVALRIKEKIDIDIFKSSEYKSSLRTLIKKVFLEYEALIFICAAGIAVRMIAPYIKDKTKDPAVIVIDDMGKYCISLLSGHIGGANELTQKISSFLNAEAVITTASDNRGIDAVDVFAKRNNFIIESMKDAKVLTSVMVNGGTINFISQINASLNYDKISDRDFEGTLIVTSKENVKLNKPYCILRPKVFNIGIGCRRGKSKEEILGAIEFVFKEHNLSLKSVKTVASIDIKKDEDGIIKAAYELKCPFKTFTEAEIEKVQHMFDKSSFVQEKVGVKSVAEPCAYLSGGKLIVNKTIIDGITIAVAEEV</sequence>
<organism evidence="5 6">
    <name type="scientific">Oxobacter pfennigii</name>
    <dbReference type="NCBI Taxonomy" id="36849"/>
    <lineage>
        <taxon>Bacteria</taxon>
        <taxon>Bacillati</taxon>
        <taxon>Bacillota</taxon>
        <taxon>Clostridia</taxon>
        <taxon>Eubacteriales</taxon>
        <taxon>Clostridiaceae</taxon>
        <taxon>Oxobacter</taxon>
    </lineage>
</organism>
<dbReference type="AlphaFoldDB" id="A0A0P8YDU3"/>
<dbReference type="OrthoDB" id="9781023at2"/>
<comment type="caution">
    <text evidence="5">The sequence shown here is derived from an EMBL/GenBank/DDBJ whole genome shotgun (WGS) entry which is preliminary data.</text>
</comment>
<dbReference type="InterPro" id="IPR036518">
    <property type="entry name" value="CobE/GbiG_C_sf"/>
</dbReference>
<dbReference type="PATRIC" id="fig|36849.3.peg.690"/>
<dbReference type="Pfam" id="PF11760">
    <property type="entry name" value="CbiG_N"/>
    <property type="match status" value="1"/>
</dbReference>
<evidence type="ECO:0000259" key="2">
    <source>
        <dbReference type="Pfam" id="PF01890"/>
    </source>
</evidence>
<evidence type="ECO:0000259" key="3">
    <source>
        <dbReference type="Pfam" id="PF11760"/>
    </source>
</evidence>
<dbReference type="GO" id="GO:0009236">
    <property type="term" value="P:cobalamin biosynthetic process"/>
    <property type="evidence" value="ECO:0007669"/>
    <property type="project" value="InterPro"/>
</dbReference>
<dbReference type="NCBIfam" id="NF004466">
    <property type="entry name" value="PRK05788.1-4"/>
    <property type="match status" value="1"/>
</dbReference>
<dbReference type="InterPro" id="IPR052553">
    <property type="entry name" value="CbiG_hydrolase"/>
</dbReference>
<feature type="domain" description="Cobalamin synthesis G N-terminal" evidence="3">
    <location>
        <begin position="40"/>
        <end position="120"/>
    </location>
</feature>
<dbReference type="InterPro" id="IPR021744">
    <property type="entry name" value="CbiG_N"/>
</dbReference>
<dbReference type="Gene3D" id="3.40.50.11220">
    <property type="match status" value="1"/>
</dbReference>
<dbReference type="Gene3D" id="3.30.420.180">
    <property type="entry name" value="CobE/GbiG C-terminal domain"/>
    <property type="match status" value="1"/>
</dbReference>
<proteinExistence type="predicted"/>
<feature type="transmembrane region" description="Helical" evidence="1">
    <location>
        <begin position="44"/>
        <end position="65"/>
    </location>
</feature>
<feature type="domain" description="CobE/GbiG C-terminal" evidence="2">
    <location>
        <begin position="205"/>
        <end position="319"/>
    </location>
</feature>
<dbReference type="RefSeq" id="WP_054873761.1">
    <property type="nucleotide sequence ID" value="NZ_LKET01000021.1"/>
</dbReference>
<name>A0A0P8YDU3_9CLOT</name>